<keyword evidence="5 11" id="KW-0812">Transmembrane</keyword>
<dbReference type="Gene3D" id="1.20.58.390">
    <property type="entry name" value="Neurotransmitter-gated ion-channel transmembrane domain"/>
    <property type="match status" value="1"/>
</dbReference>
<dbReference type="GO" id="GO:0004888">
    <property type="term" value="F:transmembrane signaling receptor activity"/>
    <property type="evidence" value="ECO:0007669"/>
    <property type="project" value="InterPro"/>
</dbReference>
<feature type="transmembrane region" description="Helical" evidence="11">
    <location>
        <begin position="260"/>
        <end position="282"/>
    </location>
</feature>
<dbReference type="EMBL" id="LGRX02034092">
    <property type="protein sequence ID" value="KAK3238846.1"/>
    <property type="molecule type" value="Genomic_DNA"/>
</dbReference>
<keyword evidence="15" id="KW-1185">Reference proteome</keyword>
<keyword evidence="10" id="KW-0407">Ion channel</keyword>
<evidence type="ECO:0000256" key="10">
    <source>
        <dbReference type="ARBA" id="ARBA00023303"/>
    </source>
</evidence>
<evidence type="ECO:0000256" key="11">
    <source>
        <dbReference type="SAM" id="Phobius"/>
    </source>
</evidence>
<evidence type="ECO:0000313" key="14">
    <source>
        <dbReference type="EMBL" id="KAK3238846.1"/>
    </source>
</evidence>
<dbReference type="PRINTS" id="PR00253">
    <property type="entry name" value="GABAARECEPTR"/>
</dbReference>
<evidence type="ECO:0000256" key="2">
    <source>
        <dbReference type="ARBA" id="ARBA00004236"/>
    </source>
</evidence>
<dbReference type="InterPro" id="IPR006028">
    <property type="entry name" value="GABAA/Glycine_rcpt"/>
</dbReference>
<dbReference type="InterPro" id="IPR006201">
    <property type="entry name" value="Neur_channel"/>
</dbReference>
<dbReference type="InterPro" id="IPR036719">
    <property type="entry name" value="Neuro-gated_channel_TM_sf"/>
</dbReference>
<evidence type="ECO:0000256" key="7">
    <source>
        <dbReference type="ARBA" id="ARBA00022989"/>
    </source>
</evidence>
<dbReference type="InterPro" id="IPR038050">
    <property type="entry name" value="Neuro_actylchol_rec"/>
</dbReference>
<keyword evidence="3" id="KW-0813">Transport</keyword>
<proteinExistence type="predicted"/>
<dbReference type="Proteomes" id="UP001190700">
    <property type="component" value="Unassembled WGS sequence"/>
</dbReference>
<evidence type="ECO:0000256" key="6">
    <source>
        <dbReference type="ARBA" id="ARBA00022729"/>
    </source>
</evidence>
<comment type="caution">
    <text evidence="14">The sequence shown here is derived from an EMBL/GenBank/DDBJ whole genome shotgun (WGS) entry which is preliminary data.</text>
</comment>
<dbReference type="PANTHER" id="PTHR18945">
    <property type="entry name" value="NEUROTRANSMITTER GATED ION CHANNEL"/>
    <property type="match status" value="1"/>
</dbReference>
<dbReference type="SUPFAM" id="SSF90112">
    <property type="entry name" value="Neurotransmitter-gated ion-channel transmembrane pore"/>
    <property type="match status" value="1"/>
</dbReference>
<dbReference type="Pfam" id="PF02932">
    <property type="entry name" value="Neur_chan_memb"/>
    <property type="match status" value="1"/>
</dbReference>
<feature type="transmembrane region" description="Helical" evidence="11">
    <location>
        <begin position="366"/>
        <end position="383"/>
    </location>
</feature>
<protein>
    <submittedName>
        <fullName evidence="14">Uncharacterized protein</fullName>
    </submittedName>
</protein>
<evidence type="ECO:0000256" key="9">
    <source>
        <dbReference type="ARBA" id="ARBA00023136"/>
    </source>
</evidence>
<feature type="domain" description="Neurotransmitter-gated ion-channel ligand-binding" evidence="12">
    <location>
        <begin position="3"/>
        <end position="177"/>
    </location>
</feature>
<dbReference type="AlphaFoldDB" id="A0AAE0BLR2"/>
<dbReference type="InterPro" id="IPR006029">
    <property type="entry name" value="Neurotrans-gated_channel_TM"/>
</dbReference>
<dbReference type="InterPro" id="IPR006202">
    <property type="entry name" value="Neur_chan_lig-bd"/>
</dbReference>
<keyword evidence="6" id="KW-0732">Signal</keyword>
<evidence type="ECO:0000259" key="13">
    <source>
        <dbReference type="Pfam" id="PF02932"/>
    </source>
</evidence>
<dbReference type="CDD" id="cd18989">
    <property type="entry name" value="LGIC_ECD_cation"/>
    <property type="match status" value="1"/>
</dbReference>
<dbReference type="GO" id="GO:0005886">
    <property type="term" value="C:plasma membrane"/>
    <property type="evidence" value="ECO:0007669"/>
    <property type="project" value="UniProtKB-SubCell"/>
</dbReference>
<keyword evidence="7 11" id="KW-1133">Transmembrane helix</keyword>
<dbReference type="Gene3D" id="2.70.170.10">
    <property type="entry name" value="Neurotransmitter-gated ion-channel ligand-binding domain"/>
    <property type="match status" value="1"/>
</dbReference>
<organism evidence="14 15">
    <name type="scientific">Cymbomonas tetramitiformis</name>
    <dbReference type="NCBI Taxonomy" id="36881"/>
    <lineage>
        <taxon>Eukaryota</taxon>
        <taxon>Viridiplantae</taxon>
        <taxon>Chlorophyta</taxon>
        <taxon>Pyramimonadophyceae</taxon>
        <taxon>Pyramimonadales</taxon>
        <taxon>Pyramimonadaceae</taxon>
        <taxon>Cymbomonas</taxon>
    </lineage>
</organism>
<gene>
    <name evidence="14" type="ORF">CYMTET_51186</name>
</gene>
<evidence type="ECO:0000256" key="1">
    <source>
        <dbReference type="ARBA" id="ARBA00004141"/>
    </source>
</evidence>
<name>A0AAE0BLR2_9CHLO</name>
<dbReference type="InterPro" id="IPR036734">
    <property type="entry name" value="Neur_chan_lig-bd_sf"/>
</dbReference>
<evidence type="ECO:0000256" key="4">
    <source>
        <dbReference type="ARBA" id="ARBA00022475"/>
    </source>
</evidence>
<feature type="domain" description="Neurotransmitter-gated ion-channel transmembrane" evidence="13">
    <location>
        <begin position="205"/>
        <end position="293"/>
    </location>
</feature>
<evidence type="ECO:0000259" key="12">
    <source>
        <dbReference type="Pfam" id="PF02931"/>
    </source>
</evidence>
<keyword evidence="4" id="KW-1003">Cell membrane</keyword>
<evidence type="ECO:0000256" key="3">
    <source>
        <dbReference type="ARBA" id="ARBA00022448"/>
    </source>
</evidence>
<accession>A0AAE0BLR2</accession>
<dbReference type="GO" id="GO:0005230">
    <property type="term" value="F:extracellular ligand-gated monoatomic ion channel activity"/>
    <property type="evidence" value="ECO:0007669"/>
    <property type="project" value="InterPro"/>
</dbReference>
<feature type="transmembrane region" description="Helical" evidence="11">
    <location>
        <begin position="227"/>
        <end position="248"/>
    </location>
</feature>
<feature type="transmembrane region" description="Helical" evidence="11">
    <location>
        <begin position="196"/>
        <end position="218"/>
    </location>
</feature>
<evidence type="ECO:0000313" key="15">
    <source>
        <dbReference type="Proteomes" id="UP001190700"/>
    </source>
</evidence>
<keyword evidence="8" id="KW-0406">Ion transport</keyword>
<dbReference type="PRINTS" id="PR00252">
    <property type="entry name" value="NRIONCHANNEL"/>
</dbReference>
<evidence type="ECO:0000256" key="5">
    <source>
        <dbReference type="ARBA" id="ARBA00022692"/>
    </source>
</evidence>
<dbReference type="Pfam" id="PF02931">
    <property type="entry name" value="Neur_chan_LBD"/>
    <property type="match status" value="1"/>
</dbReference>
<comment type="subcellular location">
    <subcellularLocation>
        <location evidence="2">Cell membrane</location>
    </subcellularLocation>
    <subcellularLocation>
        <location evidence="1">Membrane</location>
        <topology evidence="1">Multi-pass membrane protein</topology>
    </subcellularLocation>
</comment>
<keyword evidence="9 11" id="KW-0472">Membrane</keyword>
<reference evidence="14 15" key="1">
    <citation type="journal article" date="2015" name="Genome Biol. Evol.">
        <title>Comparative Genomics of a Bacterivorous Green Alga Reveals Evolutionary Causalities and Consequences of Phago-Mixotrophic Mode of Nutrition.</title>
        <authorList>
            <person name="Burns J.A."/>
            <person name="Paasch A."/>
            <person name="Narechania A."/>
            <person name="Kim E."/>
        </authorList>
    </citation>
    <scope>NUCLEOTIDE SEQUENCE [LARGE SCALE GENOMIC DNA]</scope>
    <source>
        <strain evidence="14 15">PLY_AMNH</strain>
    </source>
</reference>
<dbReference type="SUPFAM" id="SSF63712">
    <property type="entry name" value="Nicotinic receptor ligand binding domain-like"/>
    <property type="match status" value="1"/>
</dbReference>
<sequence length="389" mass="44032">MGPTLVAVNLEASSIREVDQRVGTYFMDAYFRVRWNDPALAWDELEWNGTFEKPSFVKFPPDGDLHQVWLPDLYFVDSLTIDPGSGEYMVEEYLRVYPNGDTLWVRRLAMRNKCSYDFSRLPFDTQNCSLTVESFGETTKEMLIGFSDPAVEGFEDLDSGEWQDFKTFTEVGEVEFSTGMFPYAKITFSMSRHADIYVNEAVVTSILFVVISYCGYFIDPAAAPARVALAVICVLISSASMNSIRAGLPRITYSVWLSDWLAGCMYFNLLAVFSYTVVNFSMQVLKGEAEKKAKNEAAAKELYSPHEGFHGATDPRVFVSADGSENSTPPQSLNAGAVLKNGWSAFKDKLVAFVPYMRKMDEELRWIFPIAFLIYALVMYSKIDSYYRD</sequence>
<evidence type="ECO:0000256" key="8">
    <source>
        <dbReference type="ARBA" id="ARBA00023065"/>
    </source>
</evidence>